<accession>A0A2G1VZ93</accession>
<evidence type="ECO:0000313" key="2">
    <source>
        <dbReference type="EMBL" id="PHQ32116.1"/>
    </source>
</evidence>
<dbReference type="Proteomes" id="UP000225740">
    <property type="component" value="Unassembled WGS sequence"/>
</dbReference>
<dbReference type="Pfam" id="PF00149">
    <property type="entry name" value="Metallophos"/>
    <property type="match status" value="1"/>
</dbReference>
<feature type="domain" description="Calcineurin-like phosphoesterase" evidence="1">
    <location>
        <begin position="30"/>
        <end position="123"/>
    </location>
</feature>
<dbReference type="InterPro" id="IPR026336">
    <property type="entry name" value="PdeM-like"/>
</dbReference>
<dbReference type="NCBIfam" id="TIGR04123">
    <property type="entry name" value="P_estr_lig_assc"/>
    <property type="match status" value="1"/>
</dbReference>
<keyword evidence="3" id="KW-1185">Reference proteome</keyword>
<proteinExistence type="predicted"/>
<dbReference type="PIRSF" id="PIRSF000887">
    <property type="entry name" value="Pesterase_MJ0037"/>
    <property type="match status" value="1"/>
</dbReference>
<protein>
    <submittedName>
        <fullName evidence="2">Phosphoesterase</fullName>
    </submittedName>
</protein>
<dbReference type="InterPro" id="IPR004843">
    <property type="entry name" value="Calcineurin-like_PHP"/>
</dbReference>
<dbReference type="GeneID" id="90611596"/>
<dbReference type="OrthoDB" id="9795838at2"/>
<comment type="caution">
    <text evidence="2">The sequence shown here is derived from an EMBL/GenBank/DDBJ whole genome shotgun (WGS) entry which is preliminary data.</text>
</comment>
<dbReference type="PANTHER" id="PTHR39323">
    <property type="entry name" value="BLR1149 PROTEIN"/>
    <property type="match status" value="1"/>
</dbReference>
<dbReference type="EMBL" id="NIZW01000032">
    <property type="protein sequence ID" value="PHQ32116.1"/>
    <property type="molecule type" value="Genomic_DNA"/>
</dbReference>
<dbReference type="InterPro" id="IPR029052">
    <property type="entry name" value="Metallo-depent_PP-like"/>
</dbReference>
<reference evidence="2 3" key="1">
    <citation type="submission" date="2017-06" db="EMBL/GenBank/DDBJ databases">
        <title>Description of Rhodopirellula bahusiensis sp. nov.</title>
        <authorList>
            <person name="Kizina J."/>
            <person name="Harder J."/>
        </authorList>
    </citation>
    <scope>NUCLEOTIDE SEQUENCE [LARGE SCALE GENOMIC DNA]</scope>
    <source>
        <strain evidence="2 3">SWK21</strain>
    </source>
</reference>
<gene>
    <name evidence="2" type="ORF">CEE69_27355</name>
</gene>
<evidence type="ECO:0000313" key="3">
    <source>
        <dbReference type="Proteomes" id="UP000225740"/>
    </source>
</evidence>
<name>A0A2G1VZ93_9BACT</name>
<sequence length="223" mass="24478">MGKFIRASINGIDLHLFAQRAAYSPLHETLFVADTHFGKDATFRRHGVPVPTGSTERTMQTISAVLAETHASRLVILGDMFHARSSLTVGTVDAIEAFFDSHPSVRFTLIRGNHDAHVGALPKRWPIDVVAPGERLGRLALGHEPMAVPEGSDLLLCGHLHPAVQIGRRRESLPKLPCFWYSSGCLVFPAIGEFTGTQVVEPKDENRVWIIAEDEIFEHASSG</sequence>
<dbReference type="SUPFAM" id="SSF56300">
    <property type="entry name" value="Metallo-dependent phosphatases"/>
    <property type="match status" value="1"/>
</dbReference>
<evidence type="ECO:0000259" key="1">
    <source>
        <dbReference type="Pfam" id="PF00149"/>
    </source>
</evidence>
<dbReference type="AlphaFoldDB" id="A0A2G1VZ93"/>
<dbReference type="RefSeq" id="WP_099263789.1">
    <property type="nucleotide sequence ID" value="NZ_NIZW01000032.1"/>
</dbReference>
<organism evidence="2 3">
    <name type="scientific">Rhodopirellula bahusiensis</name>
    <dbReference type="NCBI Taxonomy" id="2014065"/>
    <lineage>
        <taxon>Bacteria</taxon>
        <taxon>Pseudomonadati</taxon>
        <taxon>Planctomycetota</taxon>
        <taxon>Planctomycetia</taxon>
        <taxon>Pirellulales</taxon>
        <taxon>Pirellulaceae</taxon>
        <taxon>Rhodopirellula</taxon>
    </lineage>
</organism>
<dbReference type="PANTHER" id="PTHR39323:SF1">
    <property type="entry name" value="BLR1149 PROTEIN"/>
    <property type="match status" value="1"/>
</dbReference>
<dbReference type="GO" id="GO:0016787">
    <property type="term" value="F:hydrolase activity"/>
    <property type="evidence" value="ECO:0007669"/>
    <property type="project" value="InterPro"/>
</dbReference>
<dbReference type="InterPro" id="IPR024173">
    <property type="entry name" value="Pesterase_MJ0037-like"/>
</dbReference>
<dbReference type="Gene3D" id="3.60.21.10">
    <property type="match status" value="1"/>
</dbReference>